<feature type="region of interest" description="Disordered" evidence="2">
    <location>
        <begin position="230"/>
        <end position="254"/>
    </location>
</feature>
<organism evidence="4 5">
    <name type="scientific">Rathayibacter toxicus</name>
    <dbReference type="NCBI Taxonomy" id="145458"/>
    <lineage>
        <taxon>Bacteria</taxon>
        <taxon>Bacillati</taxon>
        <taxon>Actinomycetota</taxon>
        <taxon>Actinomycetes</taxon>
        <taxon>Micrococcales</taxon>
        <taxon>Microbacteriaceae</taxon>
        <taxon>Rathayibacter</taxon>
    </lineage>
</organism>
<feature type="region of interest" description="Disordered" evidence="2">
    <location>
        <begin position="127"/>
        <end position="152"/>
    </location>
</feature>
<evidence type="ECO:0000313" key="5">
    <source>
        <dbReference type="Proteomes" id="UP000237966"/>
    </source>
</evidence>
<protein>
    <recommendedName>
        <fullName evidence="3">G5 domain-containing protein</fullName>
    </recommendedName>
</protein>
<dbReference type="Gene3D" id="2.20.230.10">
    <property type="entry name" value="Resuscitation-promoting factor rpfb"/>
    <property type="match status" value="1"/>
</dbReference>
<dbReference type="OrthoDB" id="6048299at2"/>
<keyword evidence="1" id="KW-0732">Signal</keyword>
<feature type="compositionally biased region" description="Polar residues" evidence="2">
    <location>
        <begin position="132"/>
        <end position="148"/>
    </location>
</feature>
<feature type="compositionally biased region" description="Basic and acidic residues" evidence="2">
    <location>
        <begin position="180"/>
        <end position="193"/>
    </location>
</feature>
<dbReference type="PROSITE" id="PS51109">
    <property type="entry name" value="G5"/>
    <property type="match status" value="1"/>
</dbReference>
<dbReference type="AlphaFoldDB" id="A0A2S5Y8X7"/>
<evidence type="ECO:0000313" key="4">
    <source>
        <dbReference type="EMBL" id="PPI16356.1"/>
    </source>
</evidence>
<comment type="caution">
    <text evidence="4">The sequence shown here is derived from an EMBL/GenBank/DDBJ whole genome shotgun (WGS) entry which is preliminary data.</text>
</comment>
<gene>
    <name evidence="4" type="ORF">C5C51_02840</name>
</gene>
<dbReference type="InterPro" id="IPR011098">
    <property type="entry name" value="G5_dom"/>
</dbReference>
<name>A0A2S5Y8X7_9MICO</name>
<proteinExistence type="predicted"/>
<feature type="region of interest" description="Disordered" evidence="2">
    <location>
        <begin position="166"/>
        <end position="193"/>
    </location>
</feature>
<dbReference type="Pfam" id="PF07501">
    <property type="entry name" value="G5"/>
    <property type="match status" value="1"/>
</dbReference>
<evidence type="ECO:0000256" key="2">
    <source>
        <dbReference type="SAM" id="MobiDB-lite"/>
    </source>
</evidence>
<dbReference type="Proteomes" id="UP000237966">
    <property type="component" value="Unassembled WGS sequence"/>
</dbReference>
<dbReference type="SMART" id="SM01208">
    <property type="entry name" value="G5"/>
    <property type="match status" value="1"/>
</dbReference>
<feature type="domain" description="G5" evidence="3">
    <location>
        <begin position="155"/>
        <end position="234"/>
    </location>
</feature>
<evidence type="ECO:0000259" key="3">
    <source>
        <dbReference type="PROSITE" id="PS51109"/>
    </source>
</evidence>
<dbReference type="EMBL" id="PSWU01000004">
    <property type="protein sequence ID" value="PPI16356.1"/>
    <property type="molecule type" value="Genomic_DNA"/>
</dbReference>
<reference evidence="4 5" key="1">
    <citation type="submission" date="2018-02" db="EMBL/GenBank/DDBJ databases">
        <title>Bacteriophage NCPPB3778 and a type I-E CRISPR drive the evolution of the US Biological Select Agent, Rathayibacter toxicus.</title>
        <authorList>
            <person name="Davis E.W.II."/>
            <person name="Tabima J.F."/>
            <person name="Weisberg A.J."/>
            <person name="Lopes L.D."/>
            <person name="Wiseman M.S."/>
            <person name="Wiseman M.S."/>
            <person name="Pupko T."/>
            <person name="Belcher M.S."/>
            <person name="Sechler A.J."/>
            <person name="Tancos M.A."/>
            <person name="Schroeder B.K."/>
            <person name="Murray T.D."/>
            <person name="Luster D.G."/>
            <person name="Schneider W.L."/>
            <person name="Rogers E."/>
            <person name="Andreote F.D."/>
            <person name="Grunwald N.J."/>
            <person name="Putnam M.L."/>
            <person name="Chang J.H."/>
        </authorList>
    </citation>
    <scope>NUCLEOTIDE SEQUENCE [LARGE SCALE GENOMIC DNA]</scope>
    <source>
        <strain evidence="4 5">FH99</strain>
    </source>
</reference>
<evidence type="ECO:0000256" key="1">
    <source>
        <dbReference type="ARBA" id="ARBA00022729"/>
    </source>
</evidence>
<feature type="region of interest" description="Disordered" evidence="2">
    <location>
        <begin position="45"/>
        <end position="68"/>
    </location>
</feature>
<accession>A0A2S5Y8X7</accession>
<sequence length="306" mass="32300">MHSYNNPVVTGELTATAHSRRTAPPNVRFFLTRIVGIFSRNFTPESGKRRVTPGGDADVNNQPPPPSRKKYIMASLSTSLSTSASSHKSYPSTWFNVAAGRRVALAAAAVLLISVSGCSATGRTLAEPDKASINSETSPAPSSENTADPMQGTPMVVVTTESMTETEAIPYSSRTNSDPGMDRGSSRTTEGKKGLLTRTVEVVKHGGIEVSRSTVSEVVTTAPVDKITYQGTREPAAPQKETAPQKEDKSAASCDPNYADACVPIAKDVDCKGGTGDGPMYLEGQARVIGKDVYGLDKDKDGIACN</sequence>